<reference evidence="1" key="1">
    <citation type="journal article" date="2018" name="BMC Genomics">
        <title>Comparative genomics of the wheat fungal pathogen Pyrenophora tritici-repentis reveals chromosomal variations and genome plasticity.</title>
        <authorList>
            <person name="Moolhuijzen P."/>
            <person name="See P.T."/>
            <person name="Hane J.K."/>
            <person name="Shi G."/>
            <person name="Liu Z."/>
            <person name="Oliver R.P."/>
            <person name="Moffat C.S."/>
        </authorList>
    </citation>
    <scope>NUCLEOTIDE SEQUENCE [LARGE SCALE GENOMIC DNA]</scope>
    <source>
        <strain evidence="1">M4</strain>
    </source>
</reference>
<sequence>MDASNEVSLYQSYASVAQKLNIAGWDDDQADIKQLVKRCVVEISARHCLLIFDNTEHITLQSSGSSTTEAADLANCLPQSKLCSVIFTTTNTDTARALAPQNIISLRELTLDAALKMLQVRLARPLANTEQQEAEHLLRALSYLPLAVMQAAACTKASGMTVQEYRSRLDDHKKLAIEHSGDLSEGKLQGAGVKDPVAATLFLSIYEIRRDNALAADYLFLVACVERKDISLDLLEAASPQAREDAIRVLDKQRCQQASQAGLILIDCRSQTILWDVPLCTSLYIVYKYALVTRRPAESALDVHRLVHRALRKQLQAQGLKQWTQCTITQLLRVFPDDNHSNRSKWRRLLPHAQYALSHSQMNEDDNERLHLAWKCAMTLHSDGRYEEAEELFVQVMETRKTKLGADHPDTLTSIANLASTYWNQGRWNDAEKLNVQVMETRKTKLGAGHPSTLNSMANLASTYRNQGRWDDAEKLEVQVMETRKTKLGADHPSTLNSMANLALTYWNQGRWNDAEKLNVQVMETRKTKLGADHPSTLNSMHNLAFMLQSQARHVEALALIEKCFQSRQQVLGEQHPYTQSSFDTLNSWRAECSDGNP</sequence>
<dbReference type="Proteomes" id="UP000245464">
    <property type="component" value="Chromosome 10"/>
</dbReference>
<dbReference type="InterPro" id="IPR011990">
    <property type="entry name" value="TPR-like_helical_dom_sf"/>
</dbReference>
<comment type="caution">
    <text evidence="1">The sequence shown here is derived from an EMBL/GenBank/DDBJ whole genome shotgun (WGS) entry which is preliminary data.</text>
</comment>
<dbReference type="Pfam" id="PF13424">
    <property type="entry name" value="TPR_12"/>
    <property type="match status" value="2"/>
</dbReference>
<dbReference type="SUPFAM" id="SSF48452">
    <property type="entry name" value="TPR-like"/>
    <property type="match status" value="2"/>
</dbReference>
<dbReference type="InterPro" id="IPR053137">
    <property type="entry name" value="NLR-like"/>
</dbReference>
<dbReference type="Pfam" id="PF13374">
    <property type="entry name" value="TPR_10"/>
    <property type="match status" value="1"/>
</dbReference>
<proteinExistence type="predicted"/>
<dbReference type="GeneID" id="90954881"/>
<dbReference type="AlphaFoldDB" id="A0A316ZTU8"/>
<dbReference type="PRINTS" id="PR00381">
    <property type="entry name" value="KINESINLIGHT"/>
</dbReference>
<evidence type="ECO:0000313" key="1">
    <source>
        <dbReference type="EMBL" id="KAF7565225.1"/>
    </source>
</evidence>
<dbReference type="EMBL" id="NQIK02000010">
    <property type="protein sequence ID" value="KAF7565225.1"/>
    <property type="molecule type" value="Genomic_DNA"/>
</dbReference>
<dbReference type="Gene3D" id="1.25.40.10">
    <property type="entry name" value="Tetratricopeptide repeat domain"/>
    <property type="match status" value="2"/>
</dbReference>
<dbReference type="RefSeq" id="XP_065959238.1">
    <property type="nucleotide sequence ID" value="XM_066104674.1"/>
</dbReference>
<organism evidence="1 2">
    <name type="scientific">Pyrenophora tritici-repentis</name>
    <dbReference type="NCBI Taxonomy" id="45151"/>
    <lineage>
        <taxon>Eukaryota</taxon>
        <taxon>Fungi</taxon>
        <taxon>Dikarya</taxon>
        <taxon>Ascomycota</taxon>
        <taxon>Pezizomycotina</taxon>
        <taxon>Dothideomycetes</taxon>
        <taxon>Pleosporomycetidae</taxon>
        <taxon>Pleosporales</taxon>
        <taxon>Pleosporineae</taxon>
        <taxon>Pleosporaceae</taxon>
        <taxon>Pyrenophora</taxon>
    </lineage>
</organism>
<accession>A0A316ZTU8</accession>
<dbReference type="PANTHER" id="PTHR46082:SF6">
    <property type="entry name" value="AAA+ ATPASE DOMAIN-CONTAINING PROTEIN-RELATED"/>
    <property type="match status" value="1"/>
</dbReference>
<gene>
    <name evidence="1" type="ORF">PtrM4_046590</name>
</gene>
<protein>
    <submittedName>
        <fullName evidence="1">Kinesin light chain 1</fullName>
    </submittedName>
</protein>
<name>A0A316ZTU8_9PLEO</name>
<evidence type="ECO:0000313" key="2">
    <source>
        <dbReference type="Proteomes" id="UP000245464"/>
    </source>
</evidence>
<dbReference type="PANTHER" id="PTHR46082">
    <property type="entry name" value="ATP/GTP-BINDING PROTEIN-RELATED"/>
    <property type="match status" value="1"/>
</dbReference>
<dbReference type="KEGG" id="ptrr:90954881"/>